<dbReference type="PANTHER" id="PTHR44068">
    <property type="entry name" value="ZGC:194242"/>
    <property type="match status" value="1"/>
</dbReference>
<dbReference type="SUPFAM" id="SSF53335">
    <property type="entry name" value="S-adenosyl-L-methionine-dependent methyltransferases"/>
    <property type="match status" value="1"/>
</dbReference>
<dbReference type="AlphaFoldDB" id="A0A4R2GZ97"/>
<dbReference type="Pfam" id="PF08241">
    <property type="entry name" value="Methyltransf_11"/>
    <property type="match status" value="1"/>
</dbReference>
<dbReference type="EMBL" id="SLWN01000020">
    <property type="protein sequence ID" value="TCO16615.1"/>
    <property type="molecule type" value="Genomic_DNA"/>
</dbReference>
<dbReference type="Gene3D" id="3.40.50.150">
    <property type="entry name" value="Vaccinia Virus protein VP39"/>
    <property type="match status" value="1"/>
</dbReference>
<dbReference type="RefSeq" id="WP_132215434.1">
    <property type="nucleotide sequence ID" value="NZ_SLWN01000020.1"/>
</dbReference>
<keyword evidence="1 3" id="KW-0808">Transferase</keyword>
<sequence>MTAAAMVAEFDDVAGWTADAVRQLGDRYAIPAACRGSASPTALAWLAEACELSAGMRLLDVGAGVGGPAAWAAERFGVSPILLEPMPAACRAAARLFGLPVVLADGRRIPLRTASIDVAWCLGVLCTVEDKAGLLSEIHRVLVPGGSLGLLVVVAQGKQLLRPPDGNHFPGQDELDALLGNVGFDVVEQIDRPAEVPRSWSRRAEEVAAMVEARHRAHRAYALAARQGRRLAGLFDGGHLSMQLIHATRQGRRG</sequence>
<dbReference type="CDD" id="cd02440">
    <property type="entry name" value="AdoMet_MTases"/>
    <property type="match status" value="1"/>
</dbReference>
<dbReference type="PANTHER" id="PTHR44068:SF11">
    <property type="entry name" value="GERANYL DIPHOSPHATE 2-C-METHYLTRANSFERASE"/>
    <property type="match status" value="1"/>
</dbReference>
<evidence type="ECO:0000313" key="3">
    <source>
        <dbReference type="EMBL" id="TCO16615.1"/>
    </source>
</evidence>
<gene>
    <name evidence="3" type="ORF">EV652_120109</name>
</gene>
<evidence type="ECO:0000259" key="2">
    <source>
        <dbReference type="Pfam" id="PF08241"/>
    </source>
</evidence>
<keyword evidence="4" id="KW-1185">Reference proteome</keyword>
<organism evidence="3 4">
    <name type="scientific">Kribbella steppae</name>
    <dbReference type="NCBI Taxonomy" id="2512223"/>
    <lineage>
        <taxon>Bacteria</taxon>
        <taxon>Bacillati</taxon>
        <taxon>Actinomycetota</taxon>
        <taxon>Actinomycetes</taxon>
        <taxon>Propionibacteriales</taxon>
        <taxon>Kribbellaceae</taxon>
        <taxon>Kribbella</taxon>
    </lineage>
</organism>
<dbReference type="InterPro" id="IPR029063">
    <property type="entry name" value="SAM-dependent_MTases_sf"/>
</dbReference>
<dbReference type="GO" id="GO:0032259">
    <property type="term" value="P:methylation"/>
    <property type="evidence" value="ECO:0007669"/>
    <property type="project" value="UniProtKB-KW"/>
</dbReference>
<dbReference type="InterPro" id="IPR050447">
    <property type="entry name" value="Erg6_SMT_methyltransf"/>
</dbReference>
<protein>
    <submittedName>
        <fullName evidence="3">Cyclopropane fatty-acyl-phospholipid synthase-like methyltransferase</fullName>
    </submittedName>
</protein>
<dbReference type="GO" id="GO:0008757">
    <property type="term" value="F:S-adenosylmethionine-dependent methyltransferase activity"/>
    <property type="evidence" value="ECO:0007669"/>
    <property type="project" value="InterPro"/>
</dbReference>
<comment type="caution">
    <text evidence="3">The sequence shown here is derived from an EMBL/GenBank/DDBJ whole genome shotgun (WGS) entry which is preliminary data.</text>
</comment>
<dbReference type="OrthoDB" id="5177196at2"/>
<dbReference type="Proteomes" id="UP000294508">
    <property type="component" value="Unassembled WGS sequence"/>
</dbReference>
<accession>A0A4R2GZ97</accession>
<proteinExistence type="predicted"/>
<reference evidence="3 4" key="1">
    <citation type="journal article" date="2015" name="Stand. Genomic Sci.">
        <title>Genomic Encyclopedia of Bacterial and Archaeal Type Strains, Phase III: the genomes of soil and plant-associated and newly described type strains.</title>
        <authorList>
            <person name="Whitman W.B."/>
            <person name="Woyke T."/>
            <person name="Klenk H.P."/>
            <person name="Zhou Y."/>
            <person name="Lilburn T.G."/>
            <person name="Beck B.J."/>
            <person name="De Vos P."/>
            <person name="Vandamme P."/>
            <person name="Eisen J.A."/>
            <person name="Garrity G."/>
            <person name="Hugenholtz P."/>
            <person name="Kyrpides N.C."/>
        </authorList>
    </citation>
    <scope>NUCLEOTIDE SEQUENCE [LARGE SCALE GENOMIC DNA]</scope>
    <source>
        <strain evidence="3 4">VKM Ac-2572</strain>
    </source>
</reference>
<evidence type="ECO:0000313" key="4">
    <source>
        <dbReference type="Proteomes" id="UP000294508"/>
    </source>
</evidence>
<feature type="domain" description="Methyltransferase type 11" evidence="2">
    <location>
        <begin position="59"/>
        <end position="148"/>
    </location>
</feature>
<name>A0A4R2GZ97_9ACTN</name>
<evidence type="ECO:0000256" key="1">
    <source>
        <dbReference type="ARBA" id="ARBA00022679"/>
    </source>
</evidence>
<dbReference type="InterPro" id="IPR013216">
    <property type="entry name" value="Methyltransf_11"/>
</dbReference>
<keyword evidence="3" id="KW-0489">Methyltransferase</keyword>